<evidence type="ECO:0000313" key="3">
    <source>
        <dbReference type="Proteomes" id="UP000217785"/>
    </source>
</evidence>
<feature type="transmembrane region" description="Helical" evidence="1">
    <location>
        <begin position="58"/>
        <end position="80"/>
    </location>
</feature>
<comment type="caution">
    <text evidence="2">The sequence shown here is derived from an EMBL/GenBank/DDBJ whole genome shotgun (WGS) entry which is preliminary data.</text>
</comment>
<proteinExistence type="predicted"/>
<sequence>MSIPVEKTEQPHLARIPSSFWEYMISFGPGIVMVLSWLGAGDLVDMSVSGAHYGYDLMWGLVLALLLRYILVNVISKYALCNVHQETIFQGYKRLNKYLPLFFGIASLILAHFYAAYLVKGAGEALWHLSNVGNTFVWSIVVVIVVIDNIKVDHVEAH</sequence>
<keyword evidence="1" id="KW-0472">Membrane</keyword>
<keyword evidence="1" id="KW-1133">Transmembrane helix</keyword>
<dbReference type="EMBL" id="BDUF01000022">
    <property type="protein sequence ID" value="GAX89520.1"/>
    <property type="molecule type" value="Genomic_DNA"/>
</dbReference>
<feature type="transmembrane region" description="Helical" evidence="1">
    <location>
        <begin position="125"/>
        <end position="147"/>
    </location>
</feature>
<reference evidence="3" key="1">
    <citation type="submission" date="2017-07" db="EMBL/GenBank/DDBJ databases">
        <title>Draft genome sequence of Effusibacillus lacus strain skLN1.</title>
        <authorList>
            <person name="Watanabe M."/>
            <person name="Kojima H."/>
            <person name="Fukui M."/>
        </authorList>
    </citation>
    <scope>NUCLEOTIDE SEQUENCE [LARGE SCALE GENOMIC DNA]</scope>
    <source>
        <strain evidence="3">skLN1</strain>
    </source>
</reference>
<dbReference type="OrthoDB" id="9787548at2"/>
<accession>A0A292YM22</accession>
<feature type="transmembrane region" description="Helical" evidence="1">
    <location>
        <begin position="20"/>
        <end position="38"/>
    </location>
</feature>
<organism evidence="2 3">
    <name type="scientific">Effusibacillus lacus</name>
    <dbReference type="NCBI Taxonomy" id="1348429"/>
    <lineage>
        <taxon>Bacteria</taxon>
        <taxon>Bacillati</taxon>
        <taxon>Bacillota</taxon>
        <taxon>Bacilli</taxon>
        <taxon>Bacillales</taxon>
        <taxon>Alicyclobacillaceae</taxon>
        <taxon>Effusibacillus</taxon>
    </lineage>
</organism>
<protein>
    <submittedName>
        <fullName evidence="2">Mn2+/Fe2+ transporter</fullName>
    </submittedName>
</protein>
<feature type="transmembrane region" description="Helical" evidence="1">
    <location>
        <begin position="101"/>
        <end position="119"/>
    </location>
</feature>
<evidence type="ECO:0000256" key="1">
    <source>
        <dbReference type="SAM" id="Phobius"/>
    </source>
</evidence>
<name>A0A292YM22_9BACL</name>
<evidence type="ECO:0000313" key="2">
    <source>
        <dbReference type="EMBL" id="GAX89520.1"/>
    </source>
</evidence>
<keyword evidence="3" id="KW-1185">Reference proteome</keyword>
<dbReference type="RefSeq" id="WP_096181204.1">
    <property type="nucleotide sequence ID" value="NZ_BDUF01000022.1"/>
</dbReference>
<keyword evidence="1" id="KW-0812">Transmembrane</keyword>
<dbReference type="AlphaFoldDB" id="A0A292YM22"/>
<dbReference type="Proteomes" id="UP000217785">
    <property type="component" value="Unassembled WGS sequence"/>
</dbReference>